<feature type="compositionally biased region" description="Low complexity" evidence="1">
    <location>
        <begin position="139"/>
        <end position="149"/>
    </location>
</feature>
<feature type="compositionally biased region" description="Low complexity" evidence="1">
    <location>
        <begin position="16"/>
        <end position="25"/>
    </location>
</feature>
<keyword evidence="3" id="KW-1185">Reference proteome</keyword>
<feature type="compositionally biased region" description="Low complexity" evidence="1">
    <location>
        <begin position="298"/>
        <end position="320"/>
    </location>
</feature>
<feature type="compositionally biased region" description="Polar residues" evidence="1">
    <location>
        <begin position="262"/>
        <end position="271"/>
    </location>
</feature>
<feature type="region of interest" description="Disordered" evidence="1">
    <location>
        <begin position="692"/>
        <end position="722"/>
    </location>
</feature>
<reference evidence="2" key="1">
    <citation type="journal article" date="2021" name="Proc. Natl. Acad. Sci. U.S.A.">
        <title>Three genomes in the algal genus Volvox reveal the fate of a haploid sex-determining region after a transition to homothallism.</title>
        <authorList>
            <person name="Yamamoto K."/>
            <person name="Hamaji T."/>
            <person name="Kawai-Toyooka H."/>
            <person name="Matsuzaki R."/>
            <person name="Takahashi F."/>
            <person name="Nishimura Y."/>
            <person name="Kawachi M."/>
            <person name="Noguchi H."/>
            <person name="Minakuchi Y."/>
            <person name="Umen J.G."/>
            <person name="Toyoda A."/>
            <person name="Nozaki H."/>
        </authorList>
    </citation>
    <scope>NUCLEOTIDE SEQUENCE</scope>
    <source>
        <strain evidence="2">NIES-3786</strain>
    </source>
</reference>
<feature type="region of interest" description="Disordered" evidence="1">
    <location>
        <begin position="195"/>
        <end position="396"/>
    </location>
</feature>
<feature type="region of interest" description="Disordered" evidence="1">
    <location>
        <begin position="51"/>
        <end position="166"/>
    </location>
</feature>
<evidence type="ECO:0000313" key="3">
    <source>
        <dbReference type="Proteomes" id="UP000747110"/>
    </source>
</evidence>
<feature type="compositionally biased region" description="Low complexity" evidence="1">
    <location>
        <begin position="114"/>
        <end position="124"/>
    </location>
</feature>
<name>A0A8J4BXJ2_9CHLO</name>
<gene>
    <name evidence="2" type="ORF">Vretifemale_900</name>
</gene>
<accession>A0A8J4BXJ2</accession>
<feature type="non-terminal residue" evidence="2">
    <location>
        <position position="1"/>
    </location>
</feature>
<feature type="compositionally biased region" description="Low complexity" evidence="1">
    <location>
        <begin position="93"/>
        <end position="107"/>
    </location>
</feature>
<feature type="compositionally biased region" description="Polar residues" evidence="1">
    <location>
        <begin position="224"/>
        <end position="240"/>
    </location>
</feature>
<dbReference type="AlphaFoldDB" id="A0A8J4BXJ2"/>
<feature type="compositionally biased region" description="Low complexity" evidence="1">
    <location>
        <begin position="241"/>
        <end position="256"/>
    </location>
</feature>
<evidence type="ECO:0000256" key="1">
    <source>
        <dbReference type="SAM" id="MobiDB-lite"/>
    </source>
</evidence>
<feature type="compositionally biased region" description="Pro residues" evidence="1">
    <location>
        <begin position="358"/>
        <end position="370"/>
    </location>
</feature>
<evidence type="ECO:0000313" key="2">
    <source>
        <dbReference type="EMBL" id="GIL70067.1"/>
    </source>
</evidence>
<dbReference type="Proteomes" id="UP000747110">
    <property type="component" value="Unassembled WGS sequence"/>
</dbReference>
<sequence>RSSSLMSPQAGGSGSGPSVSRPGEGTANAKGLSSHGSGSIAEGYRLLASDLQPLPPPIQLGPGGGAGGSCLRRPFRTRTASGAGEEEASTSPGDSGRSSSRSSNSRAGSGGSAGNASCSNSDCSSGGGGDGGSALVPYDSSSSAASHAAASHDEAETAPPPARATVGLAAEMFGGRAGDNGDGDAIIAFSPNIILAATPPPSPSPSALCGASQPHPPFERPPTLAQQHQQPHLQYHNQAAQKPQQRQQSSSSQSLSHKPMDSLSQFGSPTSPLRVGSPPPQLKSRPLMPPLSLPPAPQHHQQLQQQQLQQQQRQQQPQLAYHPAQPEGPVRGSLRSRGQPHNMSDTLGRGVDFTSTPPASPQSAQPPPQPQLFKRRSSGQVSITGPEGTTDDDWDAPLVPYIPAVAPSDMLPYQGMPLERGASAPGCNGGAGGATATLQRPRAPTAPPVLALGPRRPEIPKLGLHRLRGGGGSGAADEVTAEAAEGAPWAPVSGSQSARADWASGCASRGDSEGRVLTARADWSGSGMKTSPGSALTTRGEIVKSVKSLLCGWKTVRAAYGGGYGCGTVNGGDNPQGVAMAAAAAAGTLPVRPSRAEGRISETAAVAAKCWQRDTVAAAMALAGGERGRLAAIYSGMLRHGEAAARPALEYSLLLKQQQQQPQVGEVVMEEDQRLWRQQQQPQQAPIALGAEKSDPSFRSASKGPASPHAFAPSAAITGPTPIPVVPSNFRGSGVGMSAWNNSRAAAVAREVMPRSPGRDLRTSRR</sequence>
<proteinExistence type="predicted"/>
<comment type="caution">
    <text evidence="2">The sequence shown here is derived from an EMBL/GenBank/DDBJ whole genome shotgun (WGS) entry which is preliminary data.</text>
</comment>
<organism evidence="2 3">
    <name type="scientific">Volvox reticuliferus</name>
    <dbReference type="NCBI Taxonomy" id="1737510"/>
    <lineage>
        <taxon>Eukaryota</taxon>
        <taxon>Viridiplantae</taxon>
        <taxon>Chlorophyta</taxon>
        <taxon>core chlorophytes</taxon>
        <taxon>Chlorophyceae</taxon>
        <taxon>CS clade</taxon>
        <taxon>Chlamydomonadales</taxon>
        <taxon>Volvocaceae</taxon>
        <taxon>Volvox</taxon>
    </lineage>
</organism>
<feature type="compositionally biased region" description="Pro residues" evidence="1">
    <location>
        <begin position="277"/>
        <end position="297"/>
    </location>
</feature>
<protein>
    <submittedName>
        <fullName evidence="2">Uncharacterized protein</fullName>
    </submittedName>
</protein>
<feature type="compositionally biased region" description="Low complexity" evidence="1">
    <location>
        <begin position="705"/>
        <end position="716"/>
    </location>
</feature>
<dbReference type="EMBL" id="BNCP01000002">
    <property type="protein sequence ID" value="GIL70067.1"/>
    <property type="molecule type" value="Genomic_DNA"/>
</dbReference>
<dbReference type="OrthoDB" id="10596057at2759"/>
<feature type="region of interest" description="Disordered" evidence="1">
    <location>
        <begin position="1"/>
        <end position="39"/>
    </location>
</feature>